<dbReference type="GO" id="GO:0019441">
    <property type="term" value="P:L-tryptophan catabolic process to kynurenine"/>
    <property type="evidence" value="ECO:0007669"/>
    <property type="project" value="InterPro"/>
</dbReference>
<organism evidence="5">
    <name type="scientific">Populus davidiana</name>
    <dbReference type="NCBI Taxonomy" id="266767"/>
    <lineage>
        <taxon>Eukaryota</taxon>
        <taxon>Viridiplantae</taxon>
        <taxon>Streptophyta</taxon>
        <taxon>Embryophyta</taxon>
        <taxon>Tracheophyta</taxon>
        <taxon>Spermatophyta</taxon>
        <taxon>Magnoliopsida</taxon>
        <taxon>eudicotyledons</taxon>
        <taxon>Gunneridae</taxon>
        <taxon>Pentapetalae</taxon>
        <taxon>rosids</taxon>
        <taxon>fabids</taxon>
        <taxon>Malpighiales</taxon>
        <taxon>Salicaceae</taxon>
        <taxon>Saliceae</taxon>
        <taxon>Populus</taxon>
    </lineage>
</organism>
<dbReference type="PANTHER" id="PTHR31118">
    <property type="entry name" value="CYCLASE-LIKE PROTEIN 2"/>
    <property type="match status" value="1"/>
</dbReference>
<dbReference type="Gene3D" id="3.50.30.50">
    <property type="entry name" value="Putative cyclase"/>
    <property type="match status" value="2"/>
</dbReference>
<dbReference type="PANTHER" id="PTHR31118:SF12">
    <property type="entry name" value="CYCLASE-LIKE PROTEIN 2"/>
    <property type="match status" value="1"/>
</dbReference>
<evidence type="ECO:0000256" key="2">
    <source>
        <dbReference type="ARBA" id="ARBA00007865"/>
    </source>
</evidence>
<sequence>MASLLLLLLLSPLSTTAVSSGAYPTIPGSMDTSFPASQDSKLIPIRREVYGDGRIFDITHRYTSDMPFMGSENGLGQFLRLPESMKNGSFANISEMKLITHTGTHVDAPGHYYDHYFDAGFDVDTLDLEVLNGPGLLIDVPRGTNITAEVMKSLHIPKGARRVLFRTENTDRRLMFKNQFDTSFVGFTTDGAKWLVDNTDIKLVGKLLTFFNPALLFFSYVFLETSMHLFLFNVGIDYLAVAAWSDLVPAHLVLLESREIIIVEGLKLDDIQPGLYSIHCLPLRLLGAEGSPARCILIK</sequence>
<evidence type="ECO:0008006" key="6">
    <source>
        <dbReference type="Google" id="ProtNLM"/>
    </source>
</evidence>
<dbReference type="Pfam" id="PF04199">
    <property type="entry name" value="Cyclase"/>
    <property type="match status" value="1"/>
</dbReference>
<dbReference type="EMBL" id="GILB01010397">
    <property type="protein sequence ID" value="NUU90730.1"/>
    <property type="molecule type" value="Transcribed_RNA"/>
</dbReference>
<evidence type="ECO:0000256" key="4">
    <source>
        <dbReference type="SAM" id="SignalP"/>
    </source>
</evidence>
<dbReference type="AlphaFoldDB" id="A0A6M2EZ77"/>
<feature type="chain" id="PRO_5026795285" description="Cyclase family protein" evidence="4">
    <location>
        <begin position="18"/>
        <end position="299"/>
    </location>
</feature>
<protein>
    <recommendedName>
        <fullName evidence="6">Cyclase family protein</fullName>
    </recommendedName>
</protein>
<evidence type="ECO:0000256" key="3">
    <source>
        <dbReference type="ARBA" id="ARBA00022530"/>
    </source>
</evidence>
<evidence type="ECO:0000313" key="5">
    <source>
        <dbReference type="EMBL" id="NUU90730.1"/>
    </source>
</evidence>
<keyword evidence="3" id="KW-0964">Secreted</keyword>
<evidence type="ECO:0000256" key="1">
    <source>
        <dbReference type="ARBA" id="ARBA00004498"/>
    </source>
</evidence>
<dbReference type="SUPFAM" id="SSF102198">
    <property type="entry name" value="Putative cyclase"/>
    <property type="match status" value="1"/>
</dbReference>
<dbReference type="InterPro" id="IPR007325">
    <property type="entry name" value="KFase/CYL"/>
</dbReference>
<dbReference type="GO" id="GO:0004061">
    <property type="term" value="F:arylformamidase activity"/>
    <property type="evidence" value="ECO:0007669"/>
    <property type="project" value="InterPro"/>
</dbReference>
<comment type="subcellular location">
    <subcellularLocation>
        <location evidence="1">Secreted</location>
        <location evidence="1">Extracellular space</location>
        <location evidence="1">Extracellular matrix</location>
    </subcellularLocation>
</comment>
<proteinExistence type="inferred from homology"/>
<reference evidence="5" key="1">
    <citation type="submission" date="2020-03" db="EMBL/GenBank/DDBJ databases">
        <authorList>
            <person name="Zhang R."/>
        </authorList>
    </citation>
    <scope>NUCLEOTIDE SEQUENCE</scope>
</reference>
<name>A0A6M2EZ77_9ROSI</name>
<keyword evidence="3" id="KW-0272">Extracellular matrix</keyword>
<dbReference type="InterPro" id="IPR037175">
    <property type="entry name" value="KFase_sf"/>
</dbReference>
<keyword evidence="4" id="KW-0732">Signal</keyword>
<feature type="signal peptide" evidence="4">
    <location>
        <begin position="1"/>
        <end position="17"/>
    </location>
</feature>
<accession>A0A6M2EZ77</accession>
<comment type="similarity">
    <text evidence="2">Belongs to the Cyclase 1 superfamily.</text>
</comment>